<evidence type="ECO:0000256" key="2">
    <source>
        <dbReference type="ARBA" id="ARBA00022473"/>
    </source>
</evidence>
<dbReference type="EMBL" id="NKXS01003316">
    <property type="protein sequence ID" value="PIN10129.1"/>
    <property type="molecule type" value="Genomic_DNA"/>
</dbReference>
<dbReference type="PANTHER" id="PTHR31496">
    <property type="entry name" value="TRANSCRIPTION FACTOR KAN2-RELATED"/>
    <property type="match status" value="1"/>
</dbReference>
<evidence type="ECO:0000259" key="8">
    <source>
        <dbReference type="Pfam" id="PF00249"/>
    </source>
</evidence>
<dbReference type="GO" id="GO:0000976">
    <property type="term" value="F:transcription cis-regulatory region binding"/>
    <property type="evidence" value="ECO:0007669"/>
    <property type="project" value="InterPro"/>
</dbReference>
<evidence type="ECO:0000256" key="6">
    <source>
        <dbReference type="ARBA" id="ARBA00023242"/>
    </source>
</evidence>
<dbReference type="OrthoDB" id="551907at2759"/>
<comment type="caution">
    <text evidence="9">The sequence shown here is derived from an EMBL/GenBank/DDBJ whole genome shotgun (WGS) entry which is preliminary data.</text>
</comment>
<dbReference type="Gene3D" id="1.10.10.60">
    <property type="entry name" value="Homeodomain-like"/>
    <property type="match status" value="1"/>
</dbReference>
<gene>
    <name evidence="9" type="ORF">CDL12_17291</name>
</gene>
<dbReference type="GO" id="GO:0010158">
    <property type="term" value="P:abaxial cell fate specification"/>
    <property type="evidence" value="ECO:0007669"/>
    <property type="project" value="InterPro"/>
</dbReference>
<dbReference type="InterPro" id="IPR044847">
    <property type="entry name" value="KAN_fam"/>
</dbReference>
<sequence>MPLQGIFIEPSSSKPAPDLSLNICPPNTNSASSSHNKPKSFSSFIDLSLSHPANQEMNTFFNGGRPHQEEQILPQNPYHHHFYQSNSHGVSVLDHASDGLRPIKGIPVYQNRSFPFLPACRSDRDPKMSALYQISPSSPYLAGGLDNHMPFLNPGNNASSSVAAYRIHGGGGGRCNGLSSTTTSYQMQHHYHNHYGIGTTQDAIMRPRFVPRLPAKRSMRAPRMRWTSTLHARFVHAVELLGGHERATPKSVLELMDVKDLTLAHVKSHLQMYRTVKTTDKPAASSGHSDGSGEDDLTTMGSSGEPAGLRLFMNQREGSLPQDGDYSPSTTPTLWSNSSSSREGWLQANNAGESNGLIRSSSFPSQLNSASMIEERENSGPNNYVESISENYKRPSLEFTLGLNRPDWDQDEEQN</sequence>
<keyword evidence="4" id="KW-0805">Transcription regulation</keyword>
<evidence type="ECO:0000256" key="1">
    <source>
        <dbReference type="ARBA" id="ARBA00004123"/>
    </source>
</evidence>
<dbReference type="InterPro" id="IPR006447">
    <property type="entry name" value="Myb_dom_plants"/>
</dbReference>
<dbReference type="Pfam" id="PF00249">
    <property type="entry name" value="Myb_DNA-binding"/>
    <property type="match status" value="1"/>
</dbReference>
<dbReference type="PANTHER" id="PTHR31496:SF3">
    <property type="entry name" value="TRANSCRIPTION REPRESSOR KAN1"/>
    <property type="match status" value="1"/>
</dbReference>
<dbReference type="GO" id="GO:0005634">
    <property type="term" value="C:nucleus"/>
    <property type="evidence" value="ECO:0007669"/>
    <property type="project" value="UniProtKB-SubCell"/>
</dbReference>
<keyword evidence="5" id="KW-0804">Transcription</keyword>
<evidence type="ECO:0000256" key="7">
    <source>
        <dbReference type="SAM" id="MobiDB-lite"/>
    </source>
</evidence>
<evidence type="ECO:0000256" key="4">
    <source>
        <dbReference type="ARBA" id="ARBA00023015"/>
    </source>
</evidence>
<dbReference type="STRING" id="429701.A0A2G9GXW6"/>
<dbReference type="NCBIfam" id="TIGR01557">
    <property type="entry name" value="myb_SHAQKYF"/>
    <property type="match status" value="1"/>
</dbReference>
<feature type="region of interest" description="Disordered" evidence="7">
    <location>
        <begin position="368"/>
        <end position="389"/>
    </location>
</feature>
<feature type="domain" description="Myb-like" evidence="8">
    <location>
        <begin position="223"/>
        <end position="274"/>
    </location>
</feature>
<name>A0A2G9GXW6_9LAMI</name>
<dbReference type="GO" id="GO:0006355">
    <property type="term" value="P:regulation of DNA-templated transcription"/>
    <property type="evidence" value="ECO:0007669"/>
    <property type="project" value="InterPro"/>
</dbReference>
<dbReference type="SUPFAM" id="SSF46689">
    <property type="entry name" value="Homeodomain-like"/>
    <property type="match status" value="1"/>
</dbReference>
<evidence type="ECO:0000256" key="5">
    <source>
        <dbReference type="ARBA" id="ARBA00023163"/>
    </source>
</evidence>
<reference evidence="10" key="1">
    <citation type="journal article" date="2018" name="Gigascience">
        <title>Genome assembly of the Pink Ipe (Handroanthus impetiginosus, Bignoniaceae), a highly valued, ecologically keystone Neotropical timber forest tree.</title>
        <authorList>
            <person name="Silva-Junior O.B."/>
            <person name="Grattapaglia D."/>
            <person name="Novaes E."/>
            <person name="Collevatti R.G."/>
        </authorList>
    </citation>
    <scope>NUCLEOTIDE SEQUENCE [LARGE SCALE GENOMIC DNA]</scope>
    <source>
        <strain evidence="10">cv. UFG-1</strain>
    </source>
</reference>
<evidence type="ECO:0000256" key="3">
    <source>
        <dbReference type="ARBA" id="ARBA00022782"/>
    </source>
</evidence>
<feature type="region of interest" description="Disordered" evidence="7">
    <location>
        <begin position="277"/>
        <end position="347"/>
    </location>
</feature>
<comment type="subcellular location">
    <subcellularLocation>
        <location evidence="1">Nucleus</location>
    </subcellularLocation>
</comment>
<dbReference type="InterPro" id="IPR001005">
    <property type="entry name" value="SANT/Myb"/>
</dbReference>
<dbReference type="InterPro" id="IPR009057">
    <property type="entry name" value="Homeodomain-like_sf"/>
</dbReference>
<dbReference type="Proteomes" id="UP000231279">
    <property type="component" value="Unassembled WGS sequence"/>
</dbReference>
<keyword evidence="6" id="KW-0539">Nucleus</keyword>
<feature type="region of interest" description="Disordered" evidence="7">
    <location>
        <begin position="1"/>
        <end position="37"/>
    </location>
</feature>
<keyword evidence="2" id="KW-0217">Developmental protein</keyword>
<dbReference type="AlphaFoldDB" id="A0A2G9GXW6"/>
<keyword evidence="10" id="KW-1185">Reference proteome</keyword>
<dbReference type="FunFam" id="1.10.10.60:FF:000002">
    <property type="entry name" value="Myb family transcription factor"/>
    <property type="match status" value="1"/>
</dbReference>
<evidence type="ECO:0000313" key="10">
    <source>
        <dbReference type="Proteomes" id="UP000231279"/>
    </source>
</evidence>
<feature type="compositionally biased region" description="Polar residues" evidence="7">
    <location>
        <begin position="327"/>
        <end position="347"/>
    </location>
</feature>
<protein>
    <recommendedName>
        <fullName evidence="8">Myb-like domain-containing protein</fullName>
    </recommendedName>
</protein>
<keyword evidence="3" id="KW-0221">Differentiation</keyword>
<evidence type="ECO:0000313" key="9">
    <source>
        <dbReference type="EMBL" id="PIN10129.1"/>
    </source>
</evidence>
<proteinExistence type="predicted"/>
<organism evidence="9 10">
    <name type="scientific">Handroanthus impetiginosus</name>
    <dbReference type="NCBI Taxonomy" id="429701"/>
    <lineage>
        <taxon>Eukaryota</taxon>
        <taxon>Viridiplantae</taxon>
        <taxon>Streptophyta</taxon>
        <taxon>Embryophyta</taxon>
        <taxon>Tracheophyta</taxon>
        <taxon>Spermatophyta</taxon>
        <taxon>Magnoliopsida</taxon>
        <taxon>eudicotyledons</taxon>
        <taxon>Gunneridae</taxon>
        <taxon>Pentapetalae</taxon>
        <taxon>asterids</taxon>
        <taxon>lamiids</taxon>
        <taxon>Lamiales</taxon>
        <taxon>Bignoniaceae</taxon>
        <taxon>Crescentiina</taxon>
        <taxon>Tabebuia alliance</taxon>
        <taxon>Handroanthus</taxon>
    </lineage>
</organism>
<feature type="compositionally biased region" description="Polar residues" evidence="7">
    <location>
        <begin position="379"/>
        <end position="389"/>
    </location>
</feature>
<accession>A0A2G9GXW6</accession>